<dbReference type="GO" id="GO:0033745">
    <property type="term" value="F:L-methionine-(R)-S-oxide reductase activity"/>
    <property type="evidence" value="ECO:0007669"/>
    <property type="project" value="TreeGrafter"/>
</dbReference>
<sequence length="164" mass="17694">MTQHTVTDYKILNQQAESLTSGESNLVANLANISALLFDQISNLNWCGFYMMDNGELVLGPFQGKHACIRIPLSRGVCGTAAATNEIQRIADVHAFDGHIACDAASESEIVLPISMNGVVVAVLDIDSPQLSRFSDEDEQGLSELVKSVIEPLFKRATSATLKV</sequence>
<proteinExistence type="inferred from homology"/>
<dbReference type="InterPro" id="IPR051330">
    <property type="entry name" value="Phosphatase_reg/MetRdx"/>
</dbReference>
<gene>
    <name evidence="3" type="ORF">NAF29_15990</name>
</gene>
<dbReference type="PROSITE" id="PS01320">
    <property type="entry name" value="UPF0067"/>
    <property type="match status" value="1"/>
</dbReference>
<name>A0AA41W9N0_9GAMM</name>
<dbReference type="Proteomes" id="UP001165393">
    <property type="component" value="Unassembled WGS sequence"/>
</dbReference>
<dbReference type="FunFam" id="3.30.450.40:FF:000008">
    <property type="entry name" value="GAF domain-containing proteins"/>
    <property type="match status" value="1"/>
</dbReference>
<keyword evidence="4" id="KW-1185">Reference proteome</keyword>
<protein>
    <submittedName>
        <fullName evidence="3">GAF domain-containing protein</fullName>
    </submittedName>
</protein>
<evidence type="ECO:0000256" key="1">
    <source>
        <dbReference type="ARBA" id="ARBA00038454"/>
    </source>
</evidence>
<dbReference type="InterPro" id="IPR029016">
    <property type="entry name" value="GAF-like_dom_sf"/>
</dbReference>
<evidence type="ECO:0000259" key="2">
    <source>
        <dbReference type="Pfam" id="PF13185"/>
    </source>
</evidence>
<organism evidence="3 4">
    <name type="scientific">Echinimonas agarilytica</name>
    <dbReference type="NCBI Taxonomy" id="1215918"/>
    <lineage>
        <taxon>Bacteria</taxon>
        <taxon>Pseudomonadati</taxon>
        <taxon>Pseudomonadota</taxon>
        <taxon>Gammaproteobacteria</taxon>
        <taxon>Alteromonadales</taxon>
        <taxon>Echinimonadaceae</taxon>
        <taxon>Echinimonas</taxon>
    </lineage>
</organism>
<reference evidence="3 4" key="1">
    <citation type="journal article" date="2013" name="Antonie Van Leeuwenhoek">
        <title>Echinimonas agarilytica gen. nov., sp. nov., a new gammaproteobacterium isolated from the sea urchin Strongylocentrotus intermedius.</title>
        <authorList>
            <person name="Nedashkovskaya O.I."/>
            <person name="Stenkova A.M."/>
            <person name="Zhukova N.V."/>
            <person name="Van Trappen S."/>
            <person name="Lee J.S."/>
            <person name="Kim S.B."/>
        </authorList>
    </citation>
    <scope>NUCLEOTIDE SEQUENCE [LARGE SCALE GENOMIC DNA]</scope>
    <source>
        <strain evidence="3 4">KMM 6351</strain>
    </source>
</reference>
<feature type="domain" description="GAF" evidence="2">
    <location>
        <begin position="31"/>
        <end position="146"/>
    </location>
</feature>
<dbReference type="Pfam" id="PF13185">
    <property type="entry name" value="GAF_2"/>
    <property type="match status" value="1"/>
</dbReference>
<accession>A0AA41W9N0</accession>
<dbReference type="InterPro" id="IPR003018">
    <property type="entry name" value="GAF"/>
</dbReference>
<dbReference type="AlphaFoldDB" id="A0AA41W9N0"/>
<dbReference type="InterPro" id="IPR000614">
    <property type="entry name" value="FRMsr_CS"/>
</dbReference>
<dbReference type="PANTHER" id="PTHR21021">
    <property type="entry name" value="GAF/PUTATIVE CYTOSKELETAL PROTEIN"/>
    <property type="match status" value="1"/>
</dbReference>
<comment type="caution">
    <text evidence="3">The sequence shown here is derived from an EMBL/GenBank/DDBJ whole genome shotgun (WGS) entry which is preliminary data.</text>
</comment>
<dbReference type="GO" id="GO:0005829">
    <property type="term" value="C:cytosol"/>
    <property type="evidence" value="ECO:0007669"/>
    <property type="project" value="TreeGrafter"/>
</dbReference>
<evidence type="ECO:0000313" key="3">
    <source>
        <dbReference type="EMBL" id="MCM2681152.1"/>
    </source>
</evidence>
<dbReference type="Gene3D" id="3.30.450.40">
    <property type="match status" value="1"/>
</dbReference>
<dbReference type="PANTHER" id="PTHR21021:SF15">
    <property type="entry name" value="FREE METHIONINE-R-SULFOXIDE REDUCTASE"/>
    <property type="match status" value="1"/>
</dbReference>
<evidence type="ECO:0000313" key="4">
    <source>
        <dbReference type="Proteomes" id="UP001165393"/>
    </source>
</evidence>
<dbReference type="RefSeq" id="WP_251262636.1">
    <property type="nucleotide sequence ID" value="NZ_JAMQGP010000009.1"/>
</dbReference>
<dbReference type="EMBL" id="JAMQGP010000009">
    <property type="protein sequence ID" value="MCM2681152.1"/>
    <property type="molecule type" value="Genomic_DNA"/>
</dbReference>
<comment type="similarity">
    <text evidence="1">Belongs to the free Met sulfoxide reductase family.</text>
</comment>
<dbReference type="SUPFAM" id="SSF55781">
    <property type="entry name" value="GAF domain-like"/>
    <property type="match status" value="1"/>
</dbReference>